<comment type="subcellular location">
    <subcellularLocation>
        <location evidence="1">Secreted</location>
    </subcellularLocation>
</comment>
<keyword evidence="4" id="KW-0378">Hydrolase</keyword>
<accession>A0A9N8ZAX9</accession>
<evidence type="ECO:0000313" key="7">
    <source>
        <dbReference type="EMBL" id="CAG8481262.1"/>
    </source>
</evidence>
<dbReference type="Proteomes" id="UP000789375">
    <property type="component" value="Unassembled WGS sequence"/>
</dbReference>
<keyword evidence="3" id="KW-0732">Signal</keyword>
<dbReference type="InterPro" id="IPR056304">
    <property type="entry name" value="Lip-like_C"/>
</dbReference>
<evidence type="ECO:0000313" key="8">
    <source>
        <dbReference type="Proteomes" id="UP000789375"/>
    </source>
</evidence>
<dbReference type="Gene3D" id="3.40.50.1820">
    <property type="entry name" value="alpha/beta hydrolase"/>
    <property type="match status" value="1"/>
</dbReference>
<feature type="domain" description="Lipase-like C-terminal" evidence="6">
    <location>
        <begin position="114"/>
        <end position="194"/>
    </location>
</feature>
<comment type="caution">
    <text evidence="7">The sequence shown here is derived from an EMBL/GenBank/DDBJ whole genome shotgun (WGS) entry which is preliminary data.</text>
</comment>
<proteinExistence type="predicted"/>
<name>A0A9N8ZAX9_FUNMO</name>
<dbReference type="GO" id="GO:0005576">
    <property type="term" value="C:extracellular region"/>
    <property type="evidence" value="ECO:0007669"/>
    <property type="project" value="UniProtKB-SubCell"/>
</dbReference>
<evidence type="ECO:0000259" key="6">
    <source>
        <dbReference type="Pfam" id="PF24708"/>
    </source>
</evidence>
<evidence type="ECO:0000256" key="1">
    <source>
        <dbReference type="ARBA" id="ARBA00004613"/>
    </source>
</evidence>
<protein>
    <submittedName>
        <fullName evidence="7">5787_t:CDS:1</fullName>
    </submittedName>
</protein>
<sequence length="627" mass="71295">MFGFGQFRINSTPPNQNNNASSVLYQDDDEVYPTEVDQYNGVYGAEPVVDNSMLIESPSTSKEILLNFEGEDRDTFVLVPGFSLFNTLEVPLPGGKSVVINDYWSDVKDIVEDPFISSPSPLGSIHDRAVELYYQIKGGQVDYGLQHSHQFCHNQLGTTYEGFMPLWNPDNPIVLIGKGYGATTALYLQHLLSTNFFGQHTSGRMVKAVICFSAPHRGSILPYWLGLEAGSKCIVDPFSLLQLFLSFIHIVCYFACLEQLFSFQLNDKWNLRSKQDGGEQSIWSAISARSRFAYFGDNFLVDWSVEGARMRYAGDEKDKHHLDPDCVYINYITTGSSWRSKVTGHYWPRLTFRNFPTGIISKFLGQYKMTTDVEQHVLRTSSSAFWENDGTLSIISQQPPPNQRVQMNIVITEKLFDPVDHELTPGAWYNVYVEDRSNTVLFDKPFLTNLPVIEKMLEINTVKRFGEFLSSNTDHFEHYYIHLMEFVERQLCCLGSKLTIKGGESSMADIEYVTSVSNSYMINATTDRIERRTSDKAGEEWCRRIGTIELMNSPSRMLYYINSLQKLNAAAENGVVGSQDLMPLKDAASFIPSGPMFIKARHRMTTEDYRTSIVIDDRQRVVSHFPL</sequence>
<dbReference type="GO" id="GO:0006629">
    <property type="term" value="P:lipid metabolic process"/>
    <property type="evidence" value="ECO:0007669"/>
    <property type="project" value="UniProtKB-KW"/>
</dbReference>
<evidence type="ECO:0000256" key="5">
    <source>
        <dbReference type="ARBA" id="ARBA00023098"/>
    </source>
</evidence>
<dbReference type="PANTHER" id="PTHR34043:SF3">
    <property type="entry name" value="ALPHA_BETA-HYDROLASES SUPERFAMILY PROTEIN"/>
    <property type="match status" value="1"/>
</dbReference>
<organism evidence="7 8">
    <name type="scientific">Funneliformis mosseae</name>
    <name type="common">Endomycorrhizal fungus</name>
    <name type="synonym">Glomus mosseae</name>
    <dbReference type="NCBI Taxonomy" id="27381"/>
    <lineage>
        <taxon>Eukaryota</taxon>
        <taxon>Fungi</taxon>
        <taxon>Fungi incertae sedis</taxon>
        <taxon>Mucoromycota</taxon>
        <taxon>Glomeromycotina</taxon>
        <taxon>Glomeromycetes</taxon>
        <taxon>Glomerales</taxon>
        <taxon>Glomeraceae</taxon>
        <taxon>Funneliformis</taxon>
    </lineage>
</organism>
<dbReference type="GO" id="GO:0016787">
    <property type="term" value="F:hydrolase activity"/>
    <property type="evidence" value="ECO:0007669"/>
    <property type="project" value="UniProtKB-KW"/>
</dbReference>
<dbReference type="Pfam" id="PF24708">
    <property type="entry name" value="Lip_C"/>
    <property type="match status" value="1"/>
</dbReference>
<keyword evidence="2" id="KW-0964">Secreted</keyword>
<reference evidence="7" key="1">
    <citation type="submission" date="2021-06" db="EMBL/GenBank/DDBJ databases">
        <authorList>
            <person name="Kallberg Y."/>
            <person name="Tangrot J."/>
            <person name="Rosling A."/>
        </authorList>
    </citation>
    <scope>NUCLEOTIDE SEQUENCE</scope>
    <source>
        <strain evidence="7">87-6 pot B 2015</strain>
    </source>
</reference>
<dbReference type="InterPro" id="IPR029058">
    <property type="entry name" value="AB_hydrolase_fold"/>
</dbReference>
<dbReference type="SUPFAM" id="SSF53474">
    <property type="entry name" value="alpha/beta-Hydrolases"/>
    <property type="match status" value="1"/>
</dbReference>
<dbReference type="EMBL" id="CAJVPP010000424">
    <property type="protein sequence ID" value="CAG8481262.1"/>
    <property type="molecule type" value="Genomic_DNA"/>
</dbReference>
<dbReference type="PANTHER" id="PTHR34043">
    <property type="entry name" value="ALPHA/BETA-HYDROLASES SUPERFAMILY PROTEIN"/>
    <property type="match status" value="1"/>
</dbReference>
<keyword evidence="5" id="KW-0443">Lipid metabolism</keyword>
<evidence type="ECO:0000256" key="4">
    <source>
        <dbReference type="ARBA" id="ARBA00022801"/>
    </source>
</evidence>
<dbReference type="AlphaFoldDB" id="A0A9N8ZAX9"/>
<evidence type="ECO:0000256" key="2">
    <source>
        <dbReference type="ARBA" id="ARBA00022525"/>
    </source>
</evidence>
<evidence type="ECO:0000256" key="3">
    <source>
        <dbReference type="ARBA" id="ARBA00022729"/>
    </source>
</evidence>
<gene>
    <name evidence="7" type="ORF">FMOSSE_LOCUS3036</name>
</gene>
<keyword evidence="8" id="KW-1185">Reference proteome</keyword>